<keyword evidence="1" id="KW-0812">Transmembrane</keyword>
<protein>
    <recommendedName>
        <fullName evidence="6">Glycosyltransferase RgtA/B/C/D-like domain-containing protein</fullName>
    </recommendedName>
</protein>
<keyword evidence="1" id="KW-1133">Transmembrane helix</keyword>
<organism evidence="4 5">
    <name type="scientific">Devosia nanyangense</name>
    <dbReference type="NCBI Taxonomy" id="1228055"/>
    <lineage>
        <taxon>Bacteria</taxon>
        <taxon>Pseudomonadati</taxon>
        <taxon>Pseudomonadota</taxon>
        <taxon>Alphaproteobacteria</taxon>
        <taxon>Hyphomicrobiales</taxon>
        <taxon>Devosiaceae</taxon>
        <taxon>Devosia</taxon>
    </lineage>
</organism>
<feature type="transmembrane region" description="Helical" evidence="1">
    <location>
        <begin position="314"/>
        <end position="331"/>
    </location>
</feature>
<dbReference type="EMBL" id="JACRAF010000049">
    <property type="protein sequence ID" value="MBI4923239.1"/>
    <property type="molecule type" value="Genomic_DNA"/>
</dbReference>
<feature type="domain" description="DUF6311" evidence="2">
    <location>
        <begin position="17"/>
        <end position="403"/>
    </location>
</feature>
<name>A0A933NXS5_9HYPH</name>
<feature type="transmembrane region" description="Helical" evidence="1">
    <location>
        <begin position="182"/>
        <end position="207"/>
    </location>
</feature>
<evidence type="ECO:0000259" key="3">
    <source>
        <dbReference type="Pfam" id="PF25853"/>
    </source>
</evidence>
<reference evidence="4" key="1">
    <citation type="submission" date="2020-07" db="EMBL/GenBank/DDBJ databases">
        <title>Huge and variable diversity of episymbiotic CPR bacteria and DPANN archaea in groundwater ecosystems.</title>
        <authorList>
            <person name="He C.Y."/>
            <person name="Keren R."/>
            <person name="Whittaker M."/>
            <person name="Farag I.F."/>
            <person name="Doudna J."/>
            <person name="Cate J.H.D."/>
            <person name="Banfield J.F."/>
        </authorList>
    </citation>
    <scope>NUCLEOTIDE SEQUENCE</scope>
    <source>
        <strain evidence="4">NC_groundwater_1586_Pr3_B-0.1um_66_15</strain>
    </source>
</reference>
<feature type="transmembrane region" description="Helical" evidence="1">
    <location>
        <begin position="129"/>
        <end position="147"/>
    </location>
</feature>
<evidence type="ECO:0008006" key="6">
    <source>
        <dbReference type="Google" id="ProtNLM"/>
    </source>
</evidence>
<accession>A0A933NXS5</accession>
<dbReference type="Proteomes" id="UP000782610">
    <property type="component" value="Unassembled WGS sequence"/>
</dbReference>
<evidence type="ECO:0000256" key="1">
    <source>
        <dbReference type="SAM" id="Phobius"/>
    </source>
</evidence>
<feature type="transmembrane region" description="Helical" evidence="1">
    <location>
        <begin position="154"/>
        <end position="170"/>
    </location>
</feature>
<evidence type="ECO:0000313" key="4">
    <source>
        <dbReference type="EMBL" id="MBI4923239.1"/>
    </source>
</evidence>
<feature type="transmembrane region" description="Helical" evidence="1">
    <location>
        <begin position="286"/>
        <end position="307"/>
    </location>
</feature>
<evidence type="ECO:0000259" key="2">
    <source>
        <dbReference type="Pfam" id="PF19830"/>
    </source>
</evidence>
<feature type="transmembrane region" description="Helical" evidence="1">
    <location>
        <begin position="12"/>
        <end position="32"/>
    </location>
</feature>
<dbReference type="InterPro" id="IPR046278">
    <property type="entry name" value="DUF6311"/>
</dbReference>
<feature type="domain" description="DUF6311" evidence="3">
    <location>
        <begin position="430"/>
        <end position="531"/>
    </location>
</feature>
<keyword evidence="1" id="KW-0472">Membrane</keyword>
<dbReference type="Pfam" id="PF19830">
    <property type="entry name" value="DUF6311"/>
    <property type="match status" value="1"/>
</dbReference>
<feature type="transmembrane region" description="Helical" evidence="1">
    <location>
        <begin position="363"/>
        <end position="380"/>
    </location>
</feature>
<comment type="caution">
    <text evidence="4">The sequence shown here is derived from an EMBL/GenBank/DDBJ whole genome shotgun (WGS) entry which is preliminary data.</text>
</comment>
<sequence length="553" mass="60235">MPTRVRDLLGGSAAVGLGLAAFFIFCGLSVLIPTNIAWLSVADRAMHTLGWMFFRQAPWGIPPGASPDLGIELANSIALVDGLPLFALPLKLVAQWLPQPFQYWGYWFLLCFVLQSAFTYAIARELGAGRLLSLVAAGFALITPAFLFRMPMHMALSGHWVVLAGLWLYVRRVPPRLWMWPLLVGLTAAIHAYLLAMVLGLWLAAWLQRLWLARLRRGAAALELAFVAAATFAVLWTAGFFFTGSLGTYGYGDYKLNLLWPLIRYSWSQLFPDIAHTKYDYEGMSFLGIGVLALLAVAIVSGAVLSLRSALTRTWLPLTLALVGMMVFAWSQKIAFADQSVLDIPLPQGLLDLASTFRSTGRFIWPLLYFVTIGSVVLVGRRLPAPAAVLIATIAFAAQAVDSAPAWQSFAARLPAPAATWPTPLVSPVWDRAAAAGYTRVRAIPYRGMGGDWKALSYYALQHHMQVDAVYLGRVDQRALGALQAREAAEIAAGALEERTLYVLDAATALEVSRHFAPDDLLAVIDERIVFARHGAGLVDGLDIPPHPVAGGN</sequence>
<dbReference type="AlphaFoldDB" id="A0A933NXS5"/>
<dbReference type="InterPro" id="IPR058671">
    <property type="entry name" value="DUF6311_C"/>
</dbReference>
<feature type="transmembrane region" description="Helical" evidence="1">
    <location>
        <begin position="104"/>
        <end position="123"/>
    </location>
</feature>
<dbReference type="Pfam" id="PF25853">
    <property type="entry name" value="DUF6311_C"/>
    <property type="match status" value="1"/>
</dbReference>
<proteinExistence type="predicted"/>
<gene>
    <name evidence="4" type="ORF">HY834_15970</name>
</gene>
<evidence type="ECO:0000313" key="5">
    <source>
        <dbReference type="Proteomes" id="UP000782610"/>
    </source>
</evidence>
<feature type="transmembrane region" description="Helical" evidence="1">
    <location>
        <begin position="219"/>
        <end position="242"/>
    </location>
</feature>